<keyword evidence="2" id="KW-1185">Reference proteome</keyword>
<dbReference type="AlphaFoldDB" id="A0A1M2VPY2"/>
<dbReference type="Proteomes" id="UP000184267">
    <property type="component" value="Unassembled WGS sequence"/>
</dbReference>
<evidence type="ECO:0000313" key="2">
    <source>
        <dbReference type="Proteomes" id="UP000184267"/>
    </source>
</evidence>
<comment type="caution">
    <text evidence="1">The sequence shown here is derived from an EMBL/GenBank/DDBJ whole genome shotgun (WGS) entry which is preliminary data.</text>
</comment>
<gene>
    <name evidence="1" type="ORF">TRAPUB_13861</name>
</gene>
<proteinExistence type="predicted"/>
<protein>
    <submittedName>
        <fullName evidence="1">Uncharacterized protein</fullName>
    </submittedName>
</protein>
<sequence length="289" mass="32579">MSDIHAEDAVTGAYAREEAVRAASVVFDRDLAVLREQYSLPTDGQQWASAFAARLASRNKEYRLRVKQDLHAAAHNLKCLYSKGDESDSQTTSHVMSTLMTFVIGALRSTACLKAQLNEYTVLHDKLTNTGSLSLPDRVFIRRSFPDLTMCLDHLEQDGDLVKSEFKKFKQSFYVIAFEHELKKCQEALSARKAIRQSVEEKVRPSFKLLTTLLAERAAIVEESADLGLNQTMTWFGSSTERVPLDEYNRELQRYNVLIARIQAHKTPHEGAVALVAVSRYTIRPPLGN</sequence>
<name>A0A1M2VPY2_TRAPU</name>
<accession>A0A1M2VPY2</accession>
<dbReference type="OrthoDB" id="2755980at2759"/>
<dbReference type="EMBL" id="MNAD01000892">
    <property type="protein sequence ID" value="OJT09657.1"/>
    <property type="molecule type" value="Genomic_DNA"/>
</dbReference>
<organism evidence="1 2">
    <name type="scientific">Trametes pubescens</name>
    <name type="common">White-rot fungus</name>
    <dbReference type="NCBI Taxonomy" id="154538"/>
    <lineage>
        <taxon>Eukaryota</taxon>
        <taxon>Fungi</taxon>
        <taxon>Dikarya</taxon>
        <taxon>Basidiomycota</taxon>
        <taxon>Agaricomycotina</taxon>
        <taxon>Agaricomycetes</taxon>
        <taxon>Polyporales</taxon>
        <taxon>Polyporaceae</taxon>
        <taxon>Trametes</taxon>
    </lineage>
</organism>
<reference evidence="1 2" key="1">
    <citation type="submission" date="2016-10" db="EMBL/GenBank/DDBJ databases">
        <title>Genome sequence of the basidiomycete white-rot fungus Trametes pubescens.</title>
        <authorList>
            <person name="Makela M.R."/>
            <person name="Granchi Z."/>
            <person name="Peng M."/>
            <person name="De Vries R.P."/>
            <person name="Grigoriev I."/>
            <person name="Riley R."/>
            <person name="Hilden K."/>
        </authorList>
    </citation>
    <scope>NUCLEOTIDE SEQUENCE [LARGE SCALE GENOMIC DNA]</scope>
    <source>
        <strain evidence="1 2">FBCC735</strain>
    </source>
</reference>
<evidence type="ECO:0000313" key="1">
    <source>
        <dbReference type="EMBL" id="OJT09657.1"/>
    </source>
</evidence>